<dbReference type="Pfam" id="PF02661">
    <property type="entry name" value="Fic"/>
    <property type="match status" value="1"/>
</dbReference>
<protein>
    <submittedName>
        <fullName evidence="4">Fic/DOC family protein</fullName>
    </submittedName>
</protein>
<dbReference type="STRING" id="947033.Lste_3387"/>
<evidence type="ECO:0000313" key="4">
    <source>
        <dbReference type="EMBL" id="KTD67181.1"/>
    </source>
</evidence>
<dbReference type="PANTHER" id="PTHR13504:SF38">
    <property type="entry name" value="FIDO DOMAIN-CONTAINING PROTEIN"/>
    <property type="match status" value="1"/>
</dbReference>
<dbReference type="GO" id="GO:0005524">
    <property type="term" value="F:ATP binding"/>
    <property type="evidence" value="ECO:0007669"/>
    <property type="project" value="UniProtKB-KW"/>
</dbReference>
<keyword evidence="2" id="KW-0547">Nucleotide-binding</keyword>
<evidence type="ECO:0000259" key="3">
    <source>
        <dbReference type="PROSITE" id="PS51459"/>
    </source>
</evidence>
<organism evidence="4 5">
    <name type="scientific">Legionella steelei</name>
    <dbReference type="NCBI Taxonomy" id="947033"/>
    <lineage>
        <taxon>Bacteria</taxon>
        <taxon>Pseudomonadati</taxon>
        <taxon>Pseudomonadota</taxon>
        <taxon>Gammaproteobacteria</taxon>
        <taxon>Legionellales</taxon>
        <taxon>Legionellaceae</taxon>
        <taxon>Legionella</taxon>
    </lineage>
</organism>
<accession>A0A0W0ZDD2</accession>
<evidence type="ECO:0000313" key="5">
    <source>
        <dbReference type="Proteomes" id="UP000054926"/>
    </source>
</evidence>
<keyword evidence="2" id="KW-0067">ATP-binding</keyword>
<comment type="caution">
    <text evidence="4">The sequence shown here is derived from an EMBL/GenBank/DDBJ whole genome shotgun (WGS) entry which is preliminary data.</text>
</comment>
<dbReference type="Gene3D" id="1.10.3290.10">
    <property type="entry name" value="Fido-like domain"/>
    <property type="match status" value="1"/>
</dbReference>
<dbReference type="AlphaFoldDB" id="A0A0W0ZDD2"/>
<dbReference type="InterPro" id="IPR003812">
    <property type="entry name" value="Fido"/>
</dbReference>
<sequence>MLEFATDNKTAKNLSRRYRDKKLRRIYQGIYTDDLTTSIEHIVLQEWMKIIPYIVSQGILGYSSALVLKPVRFDSKSSIVFVVSTYEKTINLPGLVIKVYQGEPDKFFEQITPDLARSNLPRSLLENLTTVRGASYIGTKTVGIEGIEKILSKELHLRGEEKLNAIRDEARIIAKELNFNNEYEKLTKIISALLSTHHDKNTLVSPYAKAIAQNKPYDDYRVQLFDELIIYLKKCEFIFRQYQYEKNSFKNLSFYESYFSNFIEGTEFLIDEAEDIVFKGEEINNRHADSHDVLSNFTITNDLYEMSITPRTPKELIEILQRRHSILMKERPEKRPGEFKIEQNKAGNTYFVSPKESLGTLYQGFERYNILNPGFERALFMHFLISEVHPFDDGNGRLSRIMMNAELVSHEDYKIMIPTVHRDNYLNGLRLASRDKNFKTYVKVMDQAQAYTASINWKDYGEARNKIESDHANSTADEGIPLFNRILRTLKLSDIAS</sequence>
<dbReference type="EMBL" id="LNYY01000021">
    <property type="protein sequence ID" value="KTD67181.1"/>
    <property type="molecule type" value="Genomic_DNA"/>
</dbReference>
<evidence type="ECO:0000256" key="1">
    <source>
        <dbReference type="PIRSR" id="PIRSR640198-1"/>
    </source>
</evidence>
<dbReference type="InterPro" id="IPR040198">
    <property type="entry name" value="Fido_containing"/>
</dbReference>
<gene>
    <name evidence="4" type="ORF">Lste_3387</name>
</gene>
<reference evidence="4 5" key="1">
    <citation type="submission" date="2015-11" db="EMBL/GenBank/DDBJ databases">
        <title>Genomic analysis of 38 Legionella species identifies large and diverse effector repertoires.</title>
        <authorList>
            <person name="Burstein D."/>
            <person name="Amaro F."/>
            <person name="Zusman T."/>
            <person name="Lifshitz Z."/>
            <person name="Cohen O."/>
            <person name="Gilbert J.A."/>
            <person name="Pupko T."/>
            <person name="Shuman H.A."/>
            <person name="Segal G."/>
        </authorList>
    </citation>
    <scope>NUCLEOTIDE SEQUENCE [LARGE SCALE GENOMIC DNA]</scope>
    <source>
        <strain evidence="4 5">IMVS3376</strain>
    </source>
</reference>
<keyword evidence="5" id="KW-1185">Reference proteome</keyword>
<name>A0A0W0ZDD2_9GAMM</name>
<dbReference type="RefSeq" id="WP_058512190.1">
    <property type="nucleotide sequence ID" value="NZ_LNYY01000021.1"/>
</dbReference>
<dbReference type="PATRIC" id="fig|947033.5.peg.3600"/>
<dbReference type="InterPro" id="IPR036597">
    <property type="entry name" value="Fido-like_dom_sf"/>
</dbReference>
<dbReference type="OrthoDB" id="9807853at2"/>
<proteinExistence type="predicted"/>
<feature type="active site" evidence="1">
    <location>
        <position position="389"/>
    </location>
</feature>
<dbReference type="SUPFAM" id="SSF140931">
    <property type="entry name" value="Fic-like"/>
    <property type="match status" value="1"/>
</dbReference>
<dbReference type="Proteomes" id="UP000054926">
    <property type="component" value="Unassembled WGS sequence"/>
</dbReference>
<dbReference type="PROSITE" id="PS51459">
    <property type="entry name" value="FIDO"/>
    <property type="match status" value="1"/>
</dbReference>
<dbReference type="PANTHER" id="PTHR13504">
    <property type="entry name" value="FIDO DOMAIN-CONTAINING PROTEIN DDB_G0283145"/>
    <property type="match status" value="1"/>
</dbReference>
<feature type="domain" description="Fido" evidence="3">
    <location>
        <begin position="315"/>
        <end position="447"/>
    </location>
</feature>
<evidence type="ECO:0000256" key="2">
    <source>
        <dbReference type="PIRSR" id="PIRSR640198-2"/>
    </source>
</evidence>
<feature type="binding site" evidence="2">
    <location>
        <begin position="393"/>
        <end position="400"/>
    </location>
    <ligand>
        <name>ATP</name>
        <dbReference type="ChEBI" id="CHEBI:30616"/>
    </ligand>
</feature>